<evidence type="ECO:0000259" key="2">
    <source>
        <dbReference type="Pfam" id="PF05050"/>
    </source>
</evidence>
<dbReference type="EMBL" id="CAKOGP040001112">
    <property type="protein sequence ID" value="CAJ1942298.1"/>
    <property type="molecule type" value="Genomic_DNA"/>
</dbReference>
<dbReference type="GO" id="GO:0016197">
    <property type="term" value="P:endosomal transport"/>
    <property type="evidence" value="ECO:0007669"/>
    <property type="project" value="TreeGrafter"/>
</dbReference>
<dbReference type="GO" id="GO:0005789">
    <property type="term" value="C:endoplasmic reticulum membrane"/>
    <property type="evidence" value="ECO:0007669"/>
    <property type="project" value="TreeGrafter"/>
</dbReference>
<keyword evidence="4" id="KW-1185">Reference proteome</keyword>
<evidence type="ECO:0000313" key="4">
    <source>
        <dbReference type="Proteomes" id="UP001295423"/>
    </source>
</evidence>
<dbReference type="Proteomes" id="UP001295423">
    <property type="component" value="Unassembled WGS sequence"/>
</dbReference>
<protein>
    <recommendedName>
        <fullName evidence="2">Methyltransferase FkbM domain-containing protein</fullName>
    </recommendedName>
</protein>
<gene>
    <name evidence="3" type="ORF">CYCCA115_LOCUS7877</name>
</gene>
<dbReference type="PANTHER" id="PTHR34009:SF2">
    <property type="entry name" value="PROTEIN STAR"/>
    <property type="match status" value="1"/>
</dbReference>
<dbReference type="InterPro" id="IPR006342">
    <property type="entry name" value="FkbM_mtfrase"/>
</dbReference>
<keyword evidence="1" id="KW-0812">Transmembrane</keyword>
<dbReference type="AlphaFoldDB" id="A0AAD2CQ20"/>
<dbReference type="Pfam" id="PF05050">
    <property type="entry name" value="Methyltransf_21"/>
    <property type="match status" value="1"/>
</dbReference>
<sequence length="339" mass="38655">MMPSPKHSSRNLQYITFAGGSLFGFVLSSLLFLSHFHFESTIGASCSGLDALITTASKNHHLKRQRRTTIPSTSNDGWKQINVFYGDQKHIADVTTLPKPYFEVNQWFSQYRQDEIVARLLNSKKQGFFVDLASNDAIRISNTYALETQLDWKGICLEPNPVYWGGLAYRKCEVVAAVVGNQTLEEVHFTFPKAKAPKGGIVGGQFDNKNDDNKFNTIQRRYTVTLKEIFQTFQAPRVIDYLSLDVEGAEDLVLSSFPFTEYRFNVLTVERPSEPLSQLLNENGYSLLKTLKAGKETLWIHDSIREEIDVSALKIDSQNYKYRESMPLERIAPEEMKKE</sequence>
<feature type="domain" description="Methyltransferase FkbM" evidence="2">
    <location>
        <begin position="137"/>
        <end position="271"/>
    </location>
</feature>
<keyword evidence="1" id="KW-0472">Membrane</keyword>
<feature type="transmembrane region" description="Helical" evidence="1">
    <location>
        <begin position="12"/>
        <end position="33"/>
    </location>
</feature>
<accession>A0AAD2CQ20</accession>
<dbReference type="InterPro" id="IPR053202">
    <property type="entry name" value="EGF_Rcpt_Signaling_Reg"/>
</dbReference>
<name>A0AAD2CQ20_9STRA</name>
<organism evidence="3 4">
    <name type="scientific">Cylindrotheca closterium</name>
    <dbReference type="NCBI Taxonomy" id="2856"/>
    <lineage>
        <taxon>Eukaryota</taxon>
        <taxon>Sar</taxon>
        <taxon>Stramenopiles</taxon>
        <taxon>Ochrophyta</taxon>
        <taxon>Bacillariophyta</taxon>
        <taxon>Bacillariophyceae</taxon>
        <taxon>Bacillariophycidae</taxon>
        <taxon>Bacillariales</taxon>
        <taxon>Bacillariaceae</taxon>
        <taxon>Cylindrotheca</taxon>
    </lineage>
</organism>
<evidence type="ECO:0000256" key="1">
    <source>
        <dbReference type="SAM" id="Phobius"/>
    </source>
</evidence>
<dbReference type="GO" id="GO:0005886">
    <property type="term" value="C:plasma membrane"/>
    <property type="evidence" value="ECO:0007669"/>
    <property type="project" value="TreeGrafter"/>
</dbReference>
<dbReference type="PANTHER" id="PTHR34009">
    <property type="entry name" value="PROTEIN STAR"/>
    <property type="match status" value="1"/>
</dbReference>
<dbReference type="GO" id="GO:0005794">
    <property type="term" value="C:Golgi apparatus"/>
    <property type="evidence" value="ECO:0007669"/>
    <property type="project" value="TreeGrafter"/>
</dbReference>
<reference evidence="3" key="1">
    <citation type="submission" date="2023-08" db="EMBL/GenBank/DDBJ databases">
        <authorList>
            <person name="Audoor S."/>
            <person name="Bilcke G."/>
        </authorList>
    </citation>
    <scope>NUCLEOTIDE SEQUENCE</scope>
</reference>
<dbReference type="InterPro" id="IPR029063">
    <property type="entry name" value="SAM-dependent_MTases_sf"/>
</dbReference>
<dbReference type="GO" id="GO:0006888">
    <property type="term" value="P:endoplasmic reticulum to Golgi vesicle-mediated transport"/>
    <property type="evidence" value="ECO:0007669"/>
    <property type="project" value="TreeGrafter"/>
</dbReference>
<evidence type="ECO:0000313" key="3">
    <source>
        <dbReference type="EMBL" id="CAJ1942298.1"/>
    </source>
</evidence>
<dbReference type="Gene3D" id="3.40.50.150">
    <property type="entry name" value="Vaccinia Virus protein VP39"/>
    <property type="match status" value="1"/>
</dbReference>
<keyword evidence="1" id="KW-1133">Transmembrane helix</keyword>
<proteinExistence type="predicted"/>
<dbReference type="GO" id="GO:0031902">
    <property type="term" value="C:late endosome membrane"/>
    <property type="evidence" value="ECO:0007669"/>
    <property type="project" value="TreeGrafter"/>
</dbReference>
<comment type="caution">
    <text evidence="3">The sequence shown here is derived from an EMBL/GenBank/DDBJ whole genome shotgun (WGS) entry which is preliminary data.</text>
</comment>